<comment type="caution">
    <text evidence="1">The sequence shown here is derived from an EMBL/GenBank/DDBJ whole genome shotgun (WGS) entry which is preliminary data.</text>
</comment>
<reference evidence="1 2" key="1">
    <citation type="submission" date="2014-12" db="EMBL/GenBank/DDBJ databases">
        <title>Complete genome sequence of Herbaspirillum rubrisubalbicans Os38.</title>
        <authorList>
            <person name="Chen M."/>
            <person name="An Q."/>
        </authorList>
    </citation>
    <scope>NUCLEOTIDE SEQUENCE [LARGE SCALE GENOMIC DNA]</scope>
    <source>
        <strain evidence="1 2">Os38</strain>
    </source>
</reference>
<sequence>MSGVFMNNKTIAAKSYTRVKLTPKRPVTVATPEEKKKVATVARQVIIEHYPVIKALANR</sequence>
<accession>A0ABX9C244</accession>
<name>A0ABX9C244_9BURK</name>
<dbReference type="EMBL" id="JUGD01000013">
    <property type="protein sequence ID" value="RAM64471.1"/>
    <property type="molecule type" value="Genomic_DNA"/>
</dbReference>
<evidence type="ECO:0000313" key="2">
    <source>
        <dbReference type="Proteomes" id="UP000248631"/>
    </source>
</evidence>
<protein>
    <submittedName>
        <fullName evidence="1">Uncharacterized protein</fullName>
    </submittedName>
</protein>
<organism evidence="1 2">
    <name type="scientific">Herbaspirillum rubrisubalbicans</name>
    <dbReference type="NCBI Taxonomy" id="80842"/>
    <lineage>
        <taxon>Bacteria</taxon>
        <taxon>Pseudomonadati</taxon>
        <taxon>Pseudomonadota</taxon>
        <taxon>Betaproteobacteria</taxon>
        <taxon>Burkholderiales</taxon>
        <taxon>Oxalobacteraceae</taxon>
        <taxon>Herbaspirillum</taxon>
    </lineage>
</organism>
<evidence type="ECO:0000313" key="1">
    <source>
        <dbReference type="EMBL" id="RAM64471.1"/>
    </source>
</evidence>
<keyword evidence="2" id="KW-1185">Reference proteome</keyword>
<gene>
    <name evidence="1" type="ORF">RB24_11615</name>
</gene>
<dbReference type="Proteomes" id="UP000248631">
    <property type="component" value="Unassembled WGS sequence"/>
</dbReference>
<proteinExistence type="predicted"/>